<feature type="compositionally biased region" description="Basic residues" evidence="1">
    <location>
        <begin position="27"/>
        <end position="39"/>
    </location>
</feature>
<organism evidence="2 3">
    <name type="scientific">Tothia fuscella</name>
    <dbReference type="NCBI Taxonomy" id="1048955"/>
    <lineage>
        <taxon>Eukaryota</taxon>
        <taxon>Fungi</taxon>
        <taxon>Dikarya</taxon>
        <taxon>Ascomycota</taxon>
        <taxon>Pezizomycotina</taxon>
        <taxon>Dothideomycetes</taxon>
        <taxon>Pleosporomycetidae</taxon>
        <taxon>Venturiales</taxon>
        <taxon>Cylindrosympodiaceae</taxon>
        <taxon>Tothia</taxon>
    </lineage>
</organism>
<dbReference type="Proteomes" id="UP000800235">
    <property type="component" value="Unassembled WGS sequence"/>
</dbReference>
<sequence>MAPLTRKRKLEQSQRGPVVESSEGRRKSAPKTRKDRKALKNTVPHVNLRPESHYQQFYEKERTTDIRHMDFFALPAEVRIQIYGELIQPACVTPLIFRDQHDRYDCDELGARIPFPLGLLTTCSQAHHGILAQYG</sequence>
<comment type="caution">
    <text evidence="2">The sequence shown here is derived from an EMBL/GenBank/DDBJ whole genome shotgun (WGS) entry which is preliminary data.</text>
</comment>
<protein>
    <submittedName>
        <fullName evidence="2">Uncharacterized protein</fullName>
    </submittedName>
</protein>
<proteinExistence type="predicted"/>
<feature type="region of interest" description="Disordered" evidence="1">
    <location>
        <begin position="1"/>
        <end position="44"/>
    </location>
</feature>
<evidence type="ECO:0000313" key="3">
    <source>
        <dbReference type="Proteomes" id="UP000800235"/>
    </source>
</evidence>
<dbReference type="AlphaFoldDB" id="A0A9P4TT68"/>
<accession>A0A9P4TT68</accession>
<evidence type="ECO:0000256" key="1">
    <source>
        <dbReference type="SAM" id="MobiDB-lite"/>
    </source>
</evidence>
<evidence type="ECO:0000313" key="2">
    <source>
        <dbReference type="EMBL" id="KAF2418748.1"/>
    </source>
</evidence>
<dbReference type="EMBL" id="MU007125">
    <property type="protein sequence ID" value="KAF2418748.1"/>
    <property type="molecule type" value="Genomic_DNA"/>
</dbReference>
<reference evidence="2" key="1">
    <citation type="journal article" date="2020" name="Stud. Mycol.">
        <title>101 Dothideomycetes genomes: a test case for predicting lifestyles and emergence of pathogens.</title>
        <authorList>
            <person name="Haridas S."/>
            <person name="Albert R."/>
            <person name="Binder M."/>
            <person name="Bloem J."/>
            <person name="Labutti K."/>
            <person name="Salamov A."/>
            <person name="Andreopoulos B."/>
            <person name="Baker S."/>
            <person name="Barry K."/>
            <person name="Bills G."/>
            <person name="Bluhm B."/>
            <person name="Cannon C."/>
            <person name="Castanera R."/>
            <person name="Culley D."/>
            <person name="Daum C."/>
            <person name="Ezra D."/>
            <person name="Gonzalez J."/>
            <person name="Henrissat B."/>
            <person name="Kuo A."/>
            <person name="Liang C."/>
            <person name="Lipzen A."/>
            <person name="Lutzoni F."/>
            <person name="Magnuson J."/>
            <person name="Mondo S."/>
            <person name="Nolan M."/>
            <person name="Ohm R."/>
            <person name="Pangilinan J."/>
            <person name="Park H.-J."/>
            <person name="Ramirez L."/>
            <person name="Alfaro M."/>
            <person name="Sun H."/>
            <person name="Tritt A."/>
            <person name="Yoshinaga Y."/>
            <person name="Zwiers L.-H."/>
            <person name="Turgeon B."/>
            <person name="Goodwin S."/>
            <person name="Spatafora J."/>
            <person name="Crous P."/>
            <person name="Grigoriev I."/>
        </authorList>
    </citation>
    <scope>NUCLEOTIDE SEQUENCE</scope>
    <source>
        <strain evidence="2">CBS 130266</strain>
    </source>
</reference>
<gene>
    <name evidence="2" type="ORF">EJ08DRAFT_51562</name>
</gene>
<name>A0A9P4TT68_9PEZI</name>
<keyword evidence="3" id="KW-1185">Reference proteome</keyword>